<dbReference type="GO" id="GO:0005886">
    <property type="term" value="C:plasma membrane"/>
    <property type="evidence" value="ECO:0007669"/>
    <property type="project" value="UniProtKB-SubCell"/>
</dbReference>
<feature type="transmembrane region" description="Helical" evidence="6">
    <location>
        <begin position="693"/>
        <end position="712"/>
    </location>
</feature>
<dbReference type="InterPro" id="IPR038766">
    <property type="entry name" value="Membrane_comp_ABC_pdt"/>
</dbReference>
<dbReference type="Proteomes" id="UP000184159">
    <property type="component" value="Unassembled WGS sequence"/>
</dbReference>
<organism evidence="8 9">
    <name type="scientific">Vibrio gazogenes DSM 21264 = NBRC 103151</name>
    <dbReference type="NCBI Taxonomy" id="1123492"/>
    <lineage>
        <taxon>Bacteria</taxon>
        <taxon>Pseudomonadati</taxon>
        <taxon>Pseudomonadota</taxon>
        <taxon>Gammaproteobacteria</taxon>
        <taxon>Vibrionales</taxon>
        <taxon>Vibrionaceae</taxon>
        <taxon>Vibrio</taxon>
    </lineage>
</organism>
<keyword evidence="4 6" id="KW-1133">Transmembrane helix</keyword>
<feature type="transmembrane region" description="Helical" evidence="6">
    <location>
        <begin position="21"/>
        <end position="40"/>
    </location>
</feature>
<feature type="transmembrane region" description="Helical" evidence="6">
    <location>
        <begin position="336"/>
        <end position="359"/>
    </location>
</feature>
<comment type="subcellular location">
    <subcellularLocation>
        <location evidence="1">Cell membrane</location>
        <topology evidence="1">Multi-pass membrane protein</topology>
    </subcellularLocation>
</comment>
<feature type="transmembrane region" description="Helical" evidence="6">
    <location>
        <begin position="244"/>
        <end position="266"/>
    </location>
</feature>
<keyword evidence="3 6" id="KW-0812">Transmembrane</keyword>
<protein>
    <submittedName>
        <fullName evidence="8">Putative ABC transport system permease protein</fullName>
    </submittedName>
</protein>
<dbReference type="PANTHER" id="PTHR30287">
    <property type="entry name" value="MEMBRANE COMPONENT OF PREDICTED ABC SUPERFAMILY METABOLITE UPTAKE TRANSPORTER"/>
    <property type="match status" value="1"/>
</dbReference>
<dbReference type="EMBL" id="FQUH01000005">
    <property type="protein sequence ID" value="SHF09717.1"/>
    <property type="molecule type" value="Genomic_DNA"/>
</dbReference>
<feature type="transmembrane region" description="Helical" evidence="6">
    <location>
        <begin position="733"/>
        <end position="761"/>
    </location>
</feature>
<sequence length="817" mass="92001">MLCPVVKALLGHYRRSPLQILLVWLGLTLGVSILIGVTAITEHARKSYAHGEKLFANPLPYHIRPRSLENQIPYQVYQHLQQAGFHQCVPFSRFKAETQHGETMTVIGIDPVSMANVVSSKQSLWQQPLLPLLIAPHSVIISRQFAKHERLKNGDWITLSSGGHIGPVIVDQHDWVYGRRVMTNLSLVRALTGTNFLSVIACREMPNETLQRLKQVLPPTLSINRQYRSDIGSLTKAFLLNLDVIGGLAFLVGLFIFYQAISLSFIQRQPLVGMMRQAGVSGLELTKALMIELSLLILLSWISGNFLGLVLADRLIPSVYSTVMSEPESFFIDWNWHWGLYSFVMATLGALAACLWPLIRLLKSPSIRLTAKVSLVRFAGIEFACQAIAAVLLFGTAMLFYLFVQQPWVGFAVPALILMSVGLMTPFLFWKVCDWLSYRLKDVKRRWFFADAAASMGYRGIATMAFLIALTANIGIETLVGSFRGTMEHWLNEKLAADLYIYASPSSQADMTRWLRQQDEVDFVWKRWERDIPSEQGLIQVVSTGVTNIELGATTMKVAVPDFWEYLHRSKSVLISESMALKLNIQPGEQISLPPPMGKDWYVAGIYYDYGNPFYQVLISEFAWQQIFAAHGDIILNVLTKTSSFDAEKRLKQRLLKTFYLDSERVFNHRTVHQAVMRTFDRTFSIADKLSKITLLIAVFGIFFATFSGELARRKHLTLMRYLGVSGKELIMIGSLQLSTFGIISLLIAIPLGISLSILVMDMVIRQTFGWSVQLYFTYSGYLSTALWSIAALVIAGALPVVKLTLRSPIQSFRDSL</sequence>
<dbReference type="InterPro" id="IPR003838">
    <property type="entry name" value="ABC3_permease_C"/>
</dbReference>
<feature type="transmembrane region" description="Helical" evidence="6">
    <location>
        <begin position="449"/>
        <end position="470"/>
    </location>
</feature>
<evidence type="ECO:0000256" key="3">
    <source>
        <dbReference type="ARBA" id="ARBA00022692"/>
    </source>
</evidence>
<evidence type="ECO:0000256" key="5">
    <source>
        <dbReference type="ARBA" id="ARBA00023136"/>
    </source>
</evidence>
<evidence type="ECO:0000313" key="9">
    <source>
        <dbReference type="Proteomes" id="UP000184159"/>
    </source>
</evidence>
<feature type="transmembrane region" description="Helical" evidence="6">
    <location>
        <begin position="408"/>
        <end position="429"/>
    </location>
</feature>
<evidence type="ECO:0000313" key="8">
    <source>
        <dbReference type="EMBL" id="SHF09717.1"/>
    </source>
</evidence>
<feature type="domain" description="ABC3 transporter permease C-terminal" evidence="7">
    <location>
        <begin position="693"/>
        <end position="805"/>
    </location>
</feature>
<gene>
    <name evidence="8" type="ORF">SAMN02745781_01459</name>
</gene>
<reference evidence="9" key="1">
    <citation type="submission" date="2016-11" db="EMBL/GenBank/DDBJ databases">
        <authorList>
            <person name="Varghese N."/>
            <person name="Submissions S."/>
        </authorList>
    </citation>
    <scope>NUCLEOTIDE SEQUENCE [LARGE SCALE GENOMIC DNA]</scope>
    <source>
        <strain evidence="9">DSM 21264</strain>
    </source>
</reference>
<feature type="transmembrane region" description="Helical" evidence="6">
    <location>
        <begin position="293"/>
        <end position="316"/>
    </location>
</feature>
<name>A0A1M4YVY2_VIBGA</name>
<evidence type="ECO:0000256" key="6">
    <source>
        <dbReference type="SAM" id="Phobius"/>
    </source>
</evidence>
<evidence type="ECO:0000259" key="7">
    <source>
        <dbReference type="Pfam" id="PF02687"/>
    </source>
</evidence>
<accession>A0A1M4YVY2</accession>
<dbReference type="PANTHER" id="PTHR30287:SF2">
    <property type="entry name" value="BLL1001 PROTEIN"/>
    <property type="match status" value="1"/>
</dbReference>
<evidence type="ECO:0000256" key="1">
    <source>
        <dbReference type="ARBA" id="ARBA00004651"/>
    </source>
</evidence>
<evidence type="ECO:0000256" key="4">
    <source>
        <dbReference type="ARBA" id="ARBA00022989"/>
    </source>
</evidence>
<feature type="domain" description="ABC3 transporter permease C-terminal" evidence="7">
    <location>
        <begin position="245"/>
        <end position="364"/>
    </location>
</feature>
<evidence type="ECO:0000256" key="2">
    <source>
        <dbReference type="ARBA" id="ARBA00022475"/>
    </source>
</evidence>
<keyword evidence="5 6" id="KW-0472">Membrane</keyword>
<dbReference type="AlphaFoldDB" id="A0A1M4YVY2"/>
<dbReference type="RefSeq" id="WP_072957385.1">
    <property type="nucleotide sequence ID" value="NZ_FQUH01000005.1"/>
</dbReference>
<keyword evidence="9" id="KW-1185">Reference proteome</keyword>
<feature type="transmembrane region" description="Helical" evidence="6">
    <location>
        <begin position="781"/>
        <end position="802"/>
    </location>
</feature>
<feature type="transmembrane region" description="Helical" evidence="6">
    <location>
        <begin position="380"/>
        <end position="402"/>
    </location>
</feature>
<keyword evidence="2" id="KW-1003">Cell membrane</keyword>
<dbReference type="Pfam" id="PF02687">
    <property type="entry name" value="FtsX"/>
    <property type="match status" value="2"/>
</dbReference>
<proteinExistence type="predicted"/>